<protein>
    <submittedName>
        <fullName evidence="2">Uncharacterized protein</fullName>
    </submittedName>
</protein>
<keyword evidence="3" id="KW-1185">Reference proteome</keyword>
<evidence type="ECO:0000313" key="3">
    <source>
        <dbReference type="Proteomes" id="UP000649328"/>
    </source>
</evidence>
<evidence type="ECO:0000313" key="2">
    <source>
        <dbReference type="EMBL" id="KAF8003105.1"/>
    </source>
</evidence>
<reference evidence="2" key="1">
    <citation type="submission" date="2020-10" db="EMBL/GenBank/DDBJ databases">
        <title>The Whole-Genome Sequence of Metschnikowia persimmonesis, a Novel Endophytic Yeast Species Isolated from Medicinal Plant Diospyros kaki Thumb.</title>
        <authorList>
            <person name="Rahmat E."/>
            <person name="Kang Y."/>
        </authorList>
    </citation>
    <scope>NUCLEOTIDE SEQUENCE</scope>
    <source>
        <strain evidence="2">KIOM G15050</strain>
    </source>
</reference>
<evidence type="ECO:0000256" key="1">
    <source>
        <dbReference type="SAM" id="MobiDB-lite"/>
    </source>
</evidence>
<comment type="caution">
    <text evidence="2">The sequence shown here is derived from an EMBL/GenBank/DDBJ whole genome shotgun (WGS) entry which is preliminary data.</text>
</comment>
<accession>A0A8H7LD07</accession>
<name>A0A8H7LD07_9ASCO</name>
<sequence length="73" mass="7951">MFNKLKSFSEDVAKSINEIQKGDPIKRNGDQIERLKNSQGLLSQKTPAVSDLTQPTDEDSAGVEPSGSQNQTC</sequence>
<organism evidence="2 3">
    <name type="scientific">Metschnikowia pulcherrima</name>
    <dbReference type="NCBI Taxonomy" id="27326"/>
    <lineage>
        <taxon>Eukaryota</taxon>
        <taxon>Fungi</taxon>
        <taxon>Dikarya</taxon>
        <taxon>Ascomycota</taxon>
        <taxon>Saccharomycotina</taxon>
        <taxon>Pichiomycetes</taxon>
        <taxon>Metschnikowiaceae</taxon>
        <taxon>Metschnikowia</taxon>
    </lineage>
</organism>
<dbReference type="AlphaFoldDB" id="A0A8H7LD07"/>
<feature type="compositionally biased region" description="Polar residues" evidence="1">
    <location>
        <begin position="37"/>
        <end position="55"/>
    </location>
</feature>
<dbReference type="Proteomes" id="UP000649328">
    <property type="component" value="Unassembled WGS sequence"/>
</dbReference>
<gene>
    <name evidence="2" type="ORF">HF325_002350</name>
</gene>
<dbReference type="EMBL" id="JACBPP010000003">
    <property type="protein sequence ID" value="KAF8003105.1"/>
    <property type="molecule type" value="Genomic_DNA"/>
</dbReference>
<feature type="region of interest" description="Disordered" evidence="1">
    <location>
        <begin position="37"/>
        <end position="73"/>
    </location>
</feature>
<proteinExistence type="predicted"/>